<sequence length="260" mass="27930">MEARKMWMIASMMVIVLAGACGGNGGDTDVAPATEPEAPTAMAVDPATAGNITGTINLEGTAPEAEVIRMNSDPVCAGERPDNPRTEYYVVGDDGSLHNVFVYVKAGLEGHSFPTPSEPVILNQDGCTYLPHVFGIQVDQALQVLNSDPTLHNIHATPMTNQEFNTGQPIEGMTFETEFTEVEVMVPFKCDVHGWMNAYVGVLDHPYYSVSGDGGAFNINTLPPGDYVIEAWHEMLGAQTQNITIAEGETAEISFTFTVS</sequence>
<dbReference type="SUPFAM" id="SSF49503">
    <property type="entry name" value="Cupredoxins"/>
    <property type="match status" value="1"/>
</dbReference>
<dbReference type="Gene3D" id="2.60.40.420">
    <property type="entry name" value="Cupredoxins - blue copper proteins"/>
    <property type="match status" value="1"/>
</dbReference>
<dbReference type="EMBL" id="UINC01024563">
    <property type="protein sequence ID" value="SVA98431.1"/>
    <property type="molecule type" value="Genomic_DNA"/>
</dbReference>
<evidence type="ECO:0000313" key="1">
    <source>
        <dbReference type="EMBL" id="SVA98431.1"/>
    </source>
</evidence>
<dbReference type="PROSITE" id="PS51257">
    <property type="entry name" value="PROKAR_LIPOPROTEIN"/>
    <property type="match status" value="1"/>
</dbReference>
<dbReference type="AlphaFoldDB" id="A0A382AB22"/>
<dbReference type="SUPFAM" id="SSF49452">
    <property type="entry name" value="Starch-binding domain-like"/>
    <property type="match status" value="1"/>
</dbReference>
<protein>
    <recommendedName>
        <fullName evidence="2">Rhamnogalacturonan lyase domain-containing protein</fullName>
    </recommendedName>
</protein>
<organism evidence="1">
    <name type="scientific">marine metagenome</name>
    <dbReference type="NCBI Taxonomy" id="408172"/>
    <lineage>
        <taxon>unclassified sequences</taxon>
        <taxon>metagenomes</taxon>
        <taxon>ecological metagenomes</taxon>
    </lineage>
</organism>
<gene>
    <name evidence="1" type="ORF">METZ01_LOCUS151285</name>
</gene>
<dbReference type="InterPro" id="IPR013784">
    <property type="entry name" value="Carb-bd-like_fold"/>
</dbReference>
<dbReference type="GO" id="GO:0030246">
    <property type="term" value="F:carbohydrate binding"/>
    <property type="evidence" value="ECO:0007669"/>
    <property type="project" value="InterPro"/>
</dbReference>
<evidence type="ECO:0008006" key="2">
    <source>
        <dbReference type="Google" id="ProtNLM"/>
    </source>
</evidence>
<accession>A0A382AB22</accession>
<reference evidence="1" key="1">
    <citation type="submission" date="2018-05" db="EMBL/GenBank/DDBJ databases">
        <authorList>
            <person name="Lanie J.A."/>
            <person name="Ng W.-L."/>
            <person name="Kazmierczak K.M."/>
            <person name="Andrzejewski T.M."/>
            <person name="Davidsen T.M."/>
            <person name="Wayne K.J."/>
            <person name="Tettelin H."/>
            <person name="Glass J.I."/>
            <person name="Rusch D."/>
            <person name="Podicherti R."/>
            <person name="Tsui H.-C.T."/>
            <person name="Winkler M.E."/>
        </authorList>
    </citation>
    <scope>NUCLEOTIDE SEQUENCE</scope>
</reference>
<name>A0A382AB22_9ZZZZ</name>
<dbReference type="InterPro" id="IPR008972">
    <property type="entry name" value="Cupredoxin"/>
</dbReference>
<proteinExistence type="predicted"/>